<evidence type="ECO:0000313" key="13">
    <source>
        <dbReference type="EMBL" id="TQV95219.1"/>
    </source>
</evidence>
<comment type="caution">
    <text evidence="13">The sequence shown here is derived from an EMBL/GenBank/DDBJ whole genome shotgun (WGS) entry which is preliminary data.</text>
</comment>
<dbReference type="OrthoDB" id="9983560at2759"/>
<evidence type="ECO:0000256" key="4">
    <source>
        <dbReference type="ARBA" id="ARBA00008335"/>
    </source>
</evidence>
<feature type="transmembrane region" description="Helical" evidence="10">
    <location>
        <begin position="132"/>
        <end position="151"/>
    </location>
</feature>
<dbReference type="PANTHER" id="PTHR23502:SF74">
    <property type="entry name" value="MAJOR FACILITATOR SUPERFAMILY (MFS) PROFILE DOMAIN-CONTAINING PROTEIN"/>
    <property type="match status" value="1"/>
</dbReference>
<name>A0A545VV38_9HYPO</name>
<keyword evidence="6 10" id="KW-0812">Transmembrane</keyword>
<dbReference type="CDD" id="cd17323">
    <property type="entry name" value="MFS_Tpo1_MDR_like"/>
    <property type="match status" value="1"/>
</dbReference>
<dbReference type="PROSITE" id="PS50850">
    <property type="entry name" value="MFS"/>
    <property type="match status" value="1"/>
</dbReference>
<sequence>MNHEAEEEQLDSALPDEDDLDEDDLAALDQIRSRTRSRPGYETIEWKIDDPENPKNWGKAKKHLVVALTSMLVLNSTIGSALPSQAIPFIADYFGVASQEQRVLPISVFLVGYVFGPLIWGPLSEHIGRRNLTLVTFSSFTLFTMGCALAPSWGALLVLRFFTGVFAASPIAIVAGILADIYGDARERGRAFGIFMVVTTLGPLISPVISGYTADNIGWRWAFWVNLMYAGATLACVLFLPETYEPVLLERRARRLRAQDPARNKVVAPRELEETDMRQLVSVVLARPLRMLVTEPIVACCCAYLGLVYAVFYMSFQAYPIIYQGLYRLSPGETGLTYLSVGVGAAVAFPIFWNWDSVLARAQARDAAWVRREEYRRLPLACIGGPLFVVSLFWMGWSARPGVSFVVPLLAGIPFGAGMVLIFFAILNYLVDAYEIFAASANAASSTSRSVLAVALPFATTHMFERLGIAGACSLLGGLLAVMCIIPFIFIWKGEAIRARSKFCVALRERREKLARRAEERRRRQEREETPLDDCWPSTSSWDELNTTLAGKLIHNQPIAKPCYQGIGYDREECQDIATNWSEHTWLAKFPTGYSYPLIETCAPINASIGFQHYPQCDLGNFPVYTVNATSATDVAAGIKFAKENNIRLVIKNTGHDISYRSQGYGSLSIWIKYIEGGLHYQKRYVPSDSSCRTNYTGRAIRIGGGYVWKDVYQFAHGHGSIVVGGGDQTVGTIGGYLQGGGHGPLSHEFGLGADNVLEWDVVLSSGEIVTANACQHQDLFAALRGGGGGTYGIVTSATIKAYKDHPVLGHELLIAAIGNSSALVNATGEIISGYPEVVEEGFSATAILTRFAGPLTYTHSFAKLLRSNSTDAVEKAKDVMNRSIVDKVVKLNGTSFFVQSTFTKYPSFLSWFKSSHEHGTPGQNRPIMASRFLDKRSLKSPPEILTAVVETLIAGQDTKTAAHSATFFNLIAGGRVLEPPPLTAINPAWRRTYVLAQQIDLWPDNAGYQEIAQVKKDLTEKKLRALKDLAPSTGTYGNEADPRDPDWRNDWFGEENYKFLLSVKRKYDPENVFWCWRCVGNDAWAEVTGGTLYGPLCETGL</sequence>
<comment type="subcellular location">
    <subcellularLocation>
        <location evidence="2">Cell membrane</location>
    </subcellularLocation>
    <subcellularLocation>
        <location evidence="1">Membrane</location>
        <topology evidence="1">Multi-pass membrane protein</topology>
    </subcellularLocation>
</comment>
<keyword evidence="7 10" id="KW-1133">Transmembrane helix</keyword>
<feature type="transmembrane region" description="Helical" evidence="10">
    <location>
        <begin position="102"/>
        <end position="120"/>
    </location>
</feature>
<feature type="transmembrane region" description="Helical" evidence="10">
    <location>
        <begin position="297"/>
        <end position="316"/>
    </location>
</feature>
<dbReference type="SUPFAM" id="SSF103473">
    <property type="entry name" value="MFS general substrate transporter"/>
    <property type="match status" value="1"/>
</dbReference>
<feature type="transmembrane region" description="Helical" evidence="10">
    <location>
        <begin position="469"/>
        <end position="492"/>
    </location>
</feature>
<dbReference type="InterPro" id="IPR012951">
    <property type="entry name" value="BBE"/>
</dbReference>
<evidence type="ECO:0000256" key="6">
    <source>
        <dbReference type="ARBA" id="ARBA00022692"/>
    </source>
</evidence>
<dbReference type="Gene3D" id="1.20.1250.20">
    <property type="entry name" value="MFS general substrate transporter like domains"/>
    <property type="match status" value="1"/>
</dbReference>
<dbReference type="GO" id="GO:0016491">
    <property type="term" value="F:oxidoreductase activity"/>
    <property type="evidence" value="ECO:0007669"/>
    <property type="project" value="InterPro"/>
</dbReference>
<feature type="region of interest" description="Disordered" evidence="9">
    <location>
        <begin position="1"/>
        <end position="33"/>
    </location>
</feature>
<dbReference type="PROSITE" id="PS51387">
    <property type="entry name" value="FAD_PCMH"/>
    <property type="match status" value="1"/>
</dbReference>
<dbReference type="InterPro" id="IPR011701">
    <property type="entry name" value="MFS"/>
</dbReference>
<dbReference type="InterPro" id="IPR016169">
    <property type="entry name" value="FAD-bd_PCMH_sub2"/>
</dbReference>
<dbReference type="FunFam" id="1.20.1250.20:FF:000082">
    <property type="entry name" value="MFS multidrug transporter, putative"/>
    <property type="match status" value="1"/>
</dbReference>
<feature type="domain" description="FAD-binding PCMH-type" evidence="12">
    <location>
        <begin position="619"/>
        <end position="805"/>
    </location>
</feature>
<feature type="transmembrane region" description="Helical" evidence="10">
    <location>
        <begin position="221"/>
        <end position="241"/>
    </location>
</feature>
<keyword evidence="14" id="KW-1185">Reference proteome</keyword>
<evidence type="ECO:0000256" key="3">
    <source>
        <dbReference type="ARBA" id="ARBA00005466"/>
    </source>
</evidence>
<accession>A0A545VV38</accession>
<dbReference type="GO" id="GO:0005886">
    <property type="term" value="C:plasma membrane"/>
    <property type="evidence" value="ECO:0007669"/>
    <property type="project" value="UniProtKB-SubCell"/>
</dbReference>
<keyword evidence="8 10" id="KW-0472">Membrane</keyword>
<dbReference type="InterPro" id="IPR036259">
    <property type="entry name" value="MFS_trans_sf"/>
</dbReference>
<evidence type="ECO:0000256" key="7">
    <source>
        <dbReference type="ARBA" id="ARBA00022989"/>
    </source>
</evidence>
<dbReference type="InterPro" id="IPR036318">
    <property type="entry name" value="FAD-bd_PCMH-like_sf"/>
</dbReference>
<evidence type="ECO:0000256" key="1">
    <source>
        <dbReference type="ARBA" id="ARBA00004141"/>
    </source>
</evidence>
<comment type="similarity">
    <text evidence="4">Belongs to the major facilitator superfamily.</text>
</comment>
<dbReference type="InterPro" id="IPR006094">
    <property type="entry name" value="Oxid_FAD_bind_N"/>
</dbReference>
<keyword evidence="5" id="KW-1003">Cell membrane</keyword>
<evidence type="ECO:0000256" key="2">
    <source>
        <dbReference type="ARBA" id="ARBA00004236"/>
    </source>
</evidence>
<dbReference type="Pfam" id="PF07690">
    <property type="entry name" value="MFS_1"/>
    <property type="match status" value="1"/>
</dbReference>
<dbReference type="AlphaFoldDB" id="A0A545VV38"/>
<feature type="transmembrane region" description="Helical" evidence="10">
    <location>
        <begin position="64"/>
        <end position="82"/>
    </location>
</feature>
<evidence type="ECO:0000256" key="9">
    <source>
        <dbReference type="SAM" id="MobiDB-lite"/>
    </source>
</evidence>
<comment type="similarity">
    <text evidence="3">Belongs to the oxygen-dependent FAD-linked oxidoreductase family.</text>
</comment>
<dbReference type="EMBL" id="SPUK01000008">
    <property type="protein sequence ID" value="TQV95219.1"/>
    <property type="molecule type" value="Genomic_DNA"/>
</dbReference>
<evidence type="ECO:0000256" key="8">
    <source>
        <dbReference type="ARBA" id="ARBA00023136"/>
    </source>
</evidence>
<feature type="transmembrane region" description="Helical" evidence="10">
    <location>
        <begin position="409"/>
        <end position="431"/>
    </location>
</feature>
<evidence type="ECO:0000259" key="12">
    <source>
        <dbReference type="PROSITE" id="PS51387"/>
    </source>
</evidence>
<dbReference type="GO" id="GO:0022857">
    <property type="term" value="F:transmembrane transporter activity"/>
    <property type="evidence" value="ECO:0007669"/>
    <property type="project" value="InterPro"/>
</dbReference>
<feature type="compositionally biased region" description="Acidic residues" evidence="9">
    <location>
        <begin position="1"/>
        <end position="26"/>
    </location>
</feature>
<proteinExistence type="inferred from homology"/>
<evidence type="ECO:0000313" key="14">
    <source>
        <dbReference type="Proteomes" id="UP000315783"/>
    </source>
</evidence>
<dbReference type="InterPro" id="IPR016166">
    <property type="entry name" value="FAD-bd_PCMH"/>
</dbReference>
<evidence type="ECO:0000256" key="5">
    <source>
        <dbReference type="ARBA" id="ARBA00022475"/>
    </source>
</evidence>
<feature type="transmembrane region" description="Helical" evidence="10">
    <location>
        <begin position="336"/>
        <end position="355"/>
    </location>
</feature>
<feature type="transmembrane region" description="Helical" evidence="10">
    <location>
        <begin position="157"/>
        <end position="179"/>
    </location>
</feature>
<dbReference type="Gene3D" id="3.30.465.10">
    <property type="match status" value="2"/>
</dbReference>
<feature type="transmembrane region" description="Helical" evidence="10">
    <location>
        <begin position="191"/>
        <end position="209"/>
    </location>
</feature>
<dbReference type="InterPro" id="IPR020846">
    <property type="entry name" value="MFS_dom"/>
</dbReference>
<dbReference type="PANTHER" id="PTHR23502">
    <property type="entry name" value="MAJOR FACILITATOR SUPERFAMILY"/>
    <property type="match status" value="1"/>
</dbReference>
<evidence type="ECO:0000256" key="10">
    <source>
        <dbReference type="SAM" id="Phobius"/>
    </source>
</evidence>
<dbReference type="GO" id="GO:0071949">
    <property type="term" value="F:FAD binding"/>
    <property type="evidence" value="ECO:0007669"/>
    <property type="project" value="InterPro"/>
</dbReference>
<evidence type="ECO:0000259" key="11">
    <source>
        <dbReference type="PROSITE" id="PS50850"/>
    </source>
</evidence>
<reference evidence="13 14" key="1">
    <citation type="journal article" date="2019" name="Appl. Microbiol. Biotechnol.">
        <title>Genome sequence of Isaria javanica and comparative genome analysis insights into family S53 peptidase evolution in fungal entomopathogens.</title>
        <authorList>
            <person name="Lin R."/>
            <person name="Zhang X."/>
            <person name="Xin B."/>
            <person name="Zou M."/>
            <person name="Gao Y."/>
            <person name="Qin F."/>
            <person name="Hu Q."/>
            <person name="Xie B."/>
            <person name="Cheng X."/>
        </authorList>
    </citation>
    <scope>NUCLEOTIDE SEQUENCE [LARGE SCALE GENOMIC DNA]</scope>
    <source>
        <strain evidence="13 14">IJ1G</strain>
    </source>
</reference>
<protein>
    <submittedName>
        <fullName evidence="13">Isoamyl alcohol oxidase</fullName>
    </submittedName>
</protein>
<feature type="domain" description="Major facilitator superfamily (MFS) profile" evidence="11">
    <location>
        <begin position="63"/>
        <end position="495"/>
    </location>
</feature>
<dbReference type="Pfam" id="PF01565">
    <property type="entry name" value="FAD_binding_4"/>
    <property type="match status" value="1"/>
</dbReference>
<dbReference type="Pfam" id="PF08031">
    <property type="entry name" value="BBE"/>
    <property type="match status" value="1"/>
</dbReference>
<organism evidence="13 14">
    <name type="scientific">Cordyceps javanica</name>
    <dbReference type="NCBI Taxonomy" id="43265"/>
    <lineage>
        <taxon>Eukaryota</taxon>
        <taxon>Fungi</taxon>
        <taxon>Dikarya</taxon>
        <taxon>Ascomycota</taxon>
        <taxon>Pezizomycotina</taxon>
        <taxon>Sordariomycetes</taxon>
        <taxon>Hypocreomycetidae</taxon>
        <taxon>Hypocreales</taxon>
        <taxon>Cordycipitaceae</taxon>
        <taxon>Cordyceps</taxon>
    </lineage>
</organism>
<dbReference type="SUPFAM" id="SSF56176">
    <property type="entry name" value="FAD-binding/transporter-associated domain-like"/>
    <property type="match status" value="1"/>
</dbReference>
<dbReference type="Proteomes" id="UP000315783">
    <property type="component" value="Unassembled WGS sequence"/>
</dbReference>
<gene>
    <name evidence="13" type="ORF">IF1G_06206</name>
</gene>
<feature type="transmembrane region" description="Helical" evidence="10">
    <location>
        <begin position="378"/>
        <end position="397"/>
    </location>
</feature>
<dbReference type="STRING" id="43265.A0A545VV38"/>